<reference evidence="12 13" key="1">
    <citation type="submission" date="2018-11" db="EMBL/GenBank/DDBJ databases">
        <authorList>
            <person name="Lopez-Roques C."/>
            <person name="Donnadieu C."/>
            <person name="Bouchez O."/>
            <person name="Klopp C."/>
            <person name="Cabau C."/>
            <person name="Zahm M."/>
        </authorList>
    </citation>
    <scope>NUCLEOTIDE SEQUENCE [LARGE SCALE GENOMIC DNA]</scope>
    <source>
        <strain evidence="12">RS831</strain>
        <tissue evidence="12">Whole body</tissue>
    </source>
</reference>
<dbReference type="InterPro" id="IPR017907">
    <property type="entry name" value="Znf_RING_CS"/>
</dbReference>
<dbReference type="GO" id="GO:0005737">
    <property type="term" value="C:cytoplasm"/>
    <property type="evidence" value="ECO:0007669"/>
    <property type="project" value="UniProtKB-ARBA"/>
</dbReference>
<dbReference type="InterPro" id="IPR001841">
    <property type="entry name" value="Znf_RING"/>
</dbReference>
<sequence>ENLRQKQTLNSEDLLKFLPNVSLSLVVLKPIQTPRRLPLYQRQRSDMKGFRVFVREMERKRAVPPADMAEPPVPVSVLTCRICSEPLRNPATVPCGHDFCLQCIQDFWQRESSCSCPECGQTFPSKPRLTRNSTPAEVLRGTEDRGSGKRKSLVQKTPRGEETSEDSVCSLHNGSLDVFCYTDEQILCCLCAIAEHAGHELGWVKEERKRKQEELLTLQKNLQQILQDGEKKRQKLSRVFNQIEDEAAQTQEYSESAMVRVIDGLQTRYLSLRETIAARAQTAASRVRRRLQTLEVKMDAVRRRRAELEALAQSASDRRFLQKCPSVLDLGRRERLTCDQDAENPLVCFEAMRRAVQQSVEKIQEFSDREFTSIFSEGLSRAPGIPKSPLAQTREELLQYACELSLDAATAHRDLHVSEGDKEVTSGSDRPKGPAPGDPQRFARRRQVLCREGLQAEQCYYEVEVKGEKAEIALTYRRIDRKSFSKLSAFGANDFSWSLDRSSTYSVSHASQSVQLTAAPSHCRVGVHLKLKEGALLFYEVHDSMKLLYKVEAVFTEPLYAGFWLGEKCRIKICDLSRRRREPSRS</sequence>
<feature type="compositionally biased region" description="Basic and acidic residues" evidence="8">
    <location>
        <begin position="418"/>
        <end position="432"/>
    </location>
</feature>
<dbReference type="InterPro" id="IPR013320">
    <property type="entry name" value="ConA-like_dom_sf"/>
</dbReference>
<evidence type="ECO:0000259" key="11">
    <source>
        <dbReference type="PROSITE" id="PS50188"/>
    </source>
</evidence>
<dbReference type="Pfam" id="PF00643">
    <property type="entry name" value="zf-B_box"/>
    <property type="match status" value="1"/>
</dbReference>
<feature type="domain" description="RING-type" evidence="9">
    <location>
        <begin position="80"/>
        <end position="119"/>
    </location>
</feature>
<dbReference type="SMART" id="SM00336">
    <property type="entry name" value="BBOX"/>
    <property type="match status" value="1"/>
</dbReference>
<dbReference type="InterPro" id="IPR051051">
    <property type="entry name" value="E3_ubiq-ligase_TRIM/RNF"/>
</dbReference>
<feature type="domain" description="B box-type" evidence="10">
    <location>
        <begin position="164"/>
        <end position="204"/>
    </location>
</feature>
<evidence type="ECO:0000256" key="8">
    <source>
        <dbReference type="SAM" id="MobiDB-lite"/>
    </source>
</evidence>
<dbReference type="Pfam" id="PF15227">
    <property type="entry name" value="zf-C3HC4_4"/>
    <property type="match status" value="1"/>
</dbReference>
<dbReference type="InterPro" id="IPR003877">
    <property type="entry name" value="SPRY_dom"/>
</dbReference>
<dbReference type="AlphaFoldDB" id="A0A3S2PYN4"/>
<dbReference type="Pfam" id="PF13765">
    <property type="entry name" value="PRY"/>
    <property type="match status" value="1"/>
</dbReference>
<dbReference type="Pfam" id="PF25600">
    <property type="entry name" value="TRIM_CC"/>
    <property type="match status" value="1"/>
</dbReference>
<dbReference type="InterPro" id="IPR001870">
    <property type="entry name" value="B30.2/SPRY"/>
</dbReference>
<evidence type="ECO:0008006" key="14">
    <source>
        <dbReference type="Google" id="ProtNLM"/>
    </source>
</evidence>
<dbReference type="Pfam" id="PF00622">
    <property type="entry name" value="SPRY"/>
    <property type="match status" value="1"/>
</dbReference>
<name>A0A3S2PYN4_ORYJA</name>
<dbReference type="InterPro" id="IPR043136">
    <property type="entry name" value="B30.2/SPRY_sf"/>
</dbReference>
<dbReference type="GO" id="GO:0008270">
    <property type="term" value="F:zinc ion binding"/>
    <property type="evidence" value="ECO:0007669"/>
    <property type="project" value="UniProtKB-KW"/>
</dbReference>
<keyword evidence="7" id="KW-0175">Coiled coil</keyword>
<dbReference type="PROSITE" id="PS50089">
    <property type="entry name" value="ZF_RING_2"/>
    <property type="match status" value="1"/>
</dbReference>
<feature type="region of interest" description="Disordered" evidence="8">
    <location>
        <begin position="418"/>
        <end position="442"/>
    </location>
</feature>
<feature type="non-terminal residue" evidence="12">
    <location>
        <position position="1"/>
    </location>
</feature>
<dbReference type="PROSITE" id="PS50188">
    <property type="entry name" value="B302_SPRY"/>
    <property type="match status" value="1"/>
</dbReference>
<reference evidence="12 13" key="2">
    <citation type="submission" date="2019-01" db="EMBL/GenBank/DDBJ databases">
        <title>A chromosome length genome reference of the Java medaka (oryzias javanicus).</title>
        <authorList>
            <person name="Herpin A."/>
            <person name="Takehana Y."/>
            <person name="Naruse K."/>
            <person name="Ansai S."/>
            <person name="Kawaguchi M."/>
        </authorList>
    </citation>
    <scope>NUCLEOTIDE SEQUENCE [LARGE SCALE GENOMIC DNA]</scope>
    <source>
        <strain evidence="12">RS831</strain>
        <tissue evidence="12">Whole body</tissue>
    </source>
</reference>
<proteinExistence type="predicted"/>
<evidence type="ECO:0000256" key="1">
    <source>
        <dbReference type="ARBA" id="ARBA00022588"/>
    </source>
</evidence>
<feature type="region of interest" description="Disordered" evidence="8">
    <location>
        <begin position="130"/>
        <end position="166"/>
    </location>
</feature>
<evidence type="ECO:0000256" key="2">
    <source>
        <dbReference type="ARBA" id="ARBA00022723"/>
    </source>
</evidence>
<feature type="coiled-coil region" evidence="7">
    <location>
        <begin position="208"/>
        <end position="246"/>
    </location>
</feature>
<protein>
    <recommendedName>
        <fullName evidence="14">RING-type domain-containing protein</fullName>
    </recommendedName>
</protein>
<dbReference type="Gene3D" id="3.30.40.10">
    <property type="entry name" value="Zinc/RING finger domain, C3HC4 (zinc finger)"/>
    <property type="match status" value="1"/>
</dbReference>
<dbReference type="PROSITE" id="PS50119">
    <property type="entry name" value="ZF_BBOX"/>
    <property type="match status" value="1"/>
</dbReference>
<keyword evidence="13" id="KW-1185">Reference proteome</keyword>
<feature type="coiled-coil region" evidence="7">
    <location>
        <begin position="277"/>
        <end position="318"/>
    </location>
</feature>
<dbReference type="PANTHER" id="PTHR25465">
    <property type="entry name" value="B-BOX DOMAIN CONTAINING"/>
    <property type="match status" value="1"/>
</dbReference>
<evidence type="ECO:0000256" key="4">
    <source>
        <dbReference type="ARBA" id="ARBA00022833"/>
    </source>
</evidence>
<dbReference type="SUPFAM" id="SSF57845">
    <property type="entry name" value="B-box zinc-binding domain"/>
    <property type="match status" value="1"/>
</dbReference>
<keyword evidence="3 6" id="KW-0863">Zinc-finger</keyword>
<dbReference type="Gene3D" id="3.30.160.60">
    <property type="entry name" value="Classic Zinc Finger"/>
    <property type="match status" value="1"/>
</dbReference>
<dbReference type="InterPro" id="IPR013083">
    <property type="entry name" value="Znf_RING/FYVE/PHD"/>
</dbReference>
<evidence type="ECO:0000256" key="5">
    <source>
        <dbReference type="ARBA" id="ARBA00022859"/>
    </source>
</evidence>
<dbReference type="EMBL" id="CM012441">
    <property type="protein sequence ID" value="RVE73486.1"/>
    <property type="molecule type" value="Genomic_DNA"/>
</dbReference>
<evidence type="ECO:0000313" key="12">
    <source>
        <dbReference type="EMBL" id="RVE73486.1"/>
    </source>
</evidence>
<evidence type="ECO:0000259" key="9">
    <source>
        <dbReference type="PROSITE" id="PS50089"/>
    </source>
</evidence>
<organism evidence="12 13">
    <name type="scientific">Oryzias javanicus</name>
    <name type="common">Javanese ricefish</name>
    <name type="synonym">Aplocheilus javanicus</name>
    <dbReference type="NCBI Taxonomy" id="123683"/>
    <lineage>
        <taxon>Eukaryota</taxon>
        <taxon>Metazoa</taxon>
        <taxon>Chordata</taxon>
        <taxon>Craniata</taxon>
        <taxon>Vertebrata</taxon>
        <taxon>Euteleostomi</taxon>
        <taxon>Actinopterygii</taxon>
        <taxon>Neopterygii</taxon>
        <taxon>Teleostei</taxon>
        <taxon>Neoteleostei</taxon>
        <taxon>Acanthomorphata</taxon>
        <taxon>Ovalentaria</taxon>
        <taxon>Atherinomorphae</taxon>
        <taxon>Beloniformes</taxon>
        <taxon>Adrianichthyidae</taxon>
        <taxon>Oryziinae</taxon>
        <taxon>Oryzias</taxon>
    </lineage>
</organism>
<dbReference type="SMART" id="SM00589">
    <property type="entry name" value="PRY"/>
    <property type="match status" value="1"/>
</dbReference>
<evidence type="ECO:0000259" key="10">
    <source>
        <dbReference type="PROSITE" id="PS50119"/>
    </source>
</evidence>
<evidence type="ECO:0000256" key="7">
    <source>
        <dbReference type="SAM" id="Coils"/>
    </source>
</evidence>
<keyword evidence="4" id="KW-0862">Zinc</keyword>
<keyword evidence="5" id="KW-0391">Immunity</keyword>
<dbReference type="InterPro" id="IPR003879">
    <property type="entry name" value="Butyrophylin_SPRY"/>
</dbReference>
<accession>A0A3S2PYN4</accession>
<keyword evidence="1" id="KW-0399">Innate immunity</keyword>
<dbReference type="PRINTS" id="PR01407">
    <property type="entry name" value="BUTYPHLNCDUF"/>
</dbReference>
<dbReference type="CDD" id="cd19769">
    <property type="entry name" value="Bbox2_TRIM16-like"/>
    <property type="match status" value="1"/>
</dbReference>
<evidence type="ECO:0000313" key="13">
    <source>
        <dbReference type="Proteomes" id="UP000283210"/>
    </source>
</evidence>
<keyword evidence="2" id="KW-0479">Metal-binding</keyword>
<dbReference type="Proteomes" id="UP000283210">
    <property type="component" value="Chromosome 5"/>
</dbReference>
<evidence type="ECO:0000256" key="3">
    <source>
        <dbReference type="ARBA" id="ARBA00022771"/>
    </source>
</evidence>
<dbReference type="GO" id="GO:0045087">
    <property type="term" value="P:innate immune response"/>
    <property type="evidence" value="ECO:0007669"/>
    <property type="project" value="UniProtKB-KW"/>
</dbReference>
<dbReference type="OrthoDB" id="426657at2759"/>
<dbReference type="SMART" id="SM00184">
    <property type="entry name" value="RING"/>
    <property type="match status" value="1"/>
</dbReference>
<feature type="domain" description="B30.2/SPRY" evidence="11">
    <location>
        <begin position="384"/>
        <end position="580"/>
    </location>
</feature>
<dbReference type="PANTHER" id="PTHR25465:SF5">
    <property type="entry name" value="E3 UBIQUITIN_ISG15 LIGASE TRIM25-RELATED"/>
    <property type="match status" value="1"/>
</dbReference>
<dbReference type="InterPro" id="IPR006574">
    <property type="entry name" value="PRY"/>
</dbReference>
<dbReference type="SUPFAM" id="SSF57850">
    <property type="entry name" value="RING/U-box"/>
    <property type="match status" value="1"/>
</dbReference>
<evidence type="ECO:0000256" key="6">
    <source>
        <dbReference type="PROSITE-ProRule" id="PRU00024"/>
    </source>
</evidence>
<dbReference type="InterPro" id="IPR058030">
    <property type="entry name" value="TRIM8/14/16/25/29/45/65_CC"/>
</dbReference>
<dbReference type="PROSITE" id="PS00518">
    <property type="entry name" value="ZF_RING_1"/>
    <property type="match status" value="1"/>
</dbReference>
<gene>
    <name evidence="12" type="ORF">OJAV_G00050000</name>
</gene>
<dbReference type="Gene3D" id="2.60.120.920">
    <property type="match status" value="1"/>
</dbReference>
<dbReference type="InterPro" id="IPR000315">
    <property type="entry name" value="Znf_B-box"/>
</dbReference>
<dbReference type="SUPFAM" id="SSF49899">
    <property type="entry name" value="Concanavalin A-like lectins/glucanases"/>
    <property type="match status" value="1"/>
</dbReference>